<dbReference type="RefSeq" id="WP_406579141.1">
    <property type="nucleotide sequence ID" value="NZ_JBJHQH010000002.1"/>
</dbReference>
<organism evidence="4 5">
    <name type="scientific">Bacillus salipaludis</name>
    <dbReference type="NCBI Taxonomy" id="2547811"/>
    <lineage>
        <taxon>Bacteria</taxon>
        <taxon>Bacillati</taxon>
        <taxon>Bacillota</taxon>
        <taxon>Bacilli</taxon>
        <taxon>Bacillales</taxon>
        <taxon>Bacillaceae</taxon>
        <taxon>Bacillus</taxon>
    </lineage>
</organism>
<dbReference type="CDD" id="cd13868">
    <property type="entry name" value="CuRO_2_CotA_like"/>
    <property type="match status" value="1"/>
</dbReference>
<dbReference type="EMBL" id="JBJHQH010000002">
    <property type="protein sequence ID" value="MFK9090446.1"/>
    <property type="molecule type" value="Genomic_DNA"/>
</dbReference>
<feature type="domain" description="Plastocyanin-like" evidence="2">
    <location>
        <begin position="387"/>
        <end position="513"/>
    </location>
</feature>
<evidence type="ECO:0000256" key="1">
    <source>
        <dbReference type="ARBA" id="ARBA00010609"/>
    </source>
</evidence>
<protein>
    <submittedName>
        <fullName evidence="4">Multicopper oxidase family protein</fullName>
    </submittedName>
</protein>
<dbReference type="Pfam" id="PF07732">
    <property type="entry name" value="Cu-oxidase_3"/>
    <property type="match status" value="1"/>
</dbReference>
<comment type="similarity">
    <text evidence="1">Belongs to the multicopper oxidase family.</text>
</comment>
<dbReference type="InterPro" id="IPR011706">
    <property type="entry name" value="Cu-oxidase_C"/>
</dbReference>
<gene>
    <name evidence="4" type="ORF">ACJEBI_02965</name>
</gene>
<evidence type="ECO:0000259" key="2">
    <source>
        <dbReference type="Pfam" id="PF07731"/>
    </source>
</evidence>
<dbReference type="PANTHER" id="PTHR48267">
    <property type="entry name" value="CUPREDOXIN SUPERFAMILY PROTEIN"/>
    <property type="match status" value="1"/>
</dbReference>
<keyword evidence="5" id="KW-1185">Reference proteome</keyword>
<dbReference type="Pfam" id="PF07731">
    <property type="entry name" value="Cu-oxidase_2"/>
    <property type="match status" value="1"/>
</dbReference>
<evidence type="ECO:0000259" key="3">
    <source>
        <dbReference type="Pfam" id="PF07732"/>
    </source>
</evidence>
<reference evidence="4 5" key="1">
    <citation type="submission" date="2024-11" db="EMBL/GenBank/DDBJ databases">
        <authorList>
            <person name="Lucas J.A."/>
        </authorList>
    </citation>
    <scope>NUCLEOTIDE SEQUENCE [LARGE SCALE GENOMIC DNA]</scope>
    <source>
        <strain evidence="4 5">Z 5.4</strain>
    </source>
</reference>
<dbReference type="Proteomes" id="UP001623041">
    <property type="component" value="Unassembled WGS sequence"/>
</dbReference>
<proteinExistence type="inferred from homology"/>
<dbReference type="InterPro" id="IPR011707">
    <property type="entry name" value="Cu-oxidase-like_N"/>
</dbReference>
<sequence length="515" mass="59495">MKLRKFKDPLPIPPVLIPKWKSGDYDYTYYEVSMVETKQSLHSDLPQTTLWGYEGIYPGPTFEVEMGERVFVKWKNELPARHLLPIDHTVHGAEKEKPDVRTVVHLHGGRTEPASDGYPDAWFTNGFAVKGPFFEKEIFEYGNQQKARALWYHDHAIGLTRLNIYAGLAGFYLIRDSHERSLNLPSGPFEVPLLLQDRTFHDDGTLSYPDQPENNSSGLHPSIITSFFGDTILVNGKVWPFFEVEPRKYRFRFLNAANARFFRLSLDSGQLFFQIGTDSGFLERPIGISSLLLAPAERLDIIIDFSNMEGKSVILKNDARTHFPIGDPVNPETTGNVMEFRVTKPLSGIDTSMIPAYLGPIKWLQENSARKQRYLELSEEKDQFGRSLFLLDKKMWDDPITENPRLGSIEIWNFVNTNGDDHPIHIHLVQFQVLGRRAFDVDFYKKTKQIRYMGPRIQPEMGERGWKDTVRCPPGHITTVIIPFFPFTGQYVWHCHMLEHEDYEMMRPYKVLPPD</sequence>
<dbReference type="SUPFAM" id="SSF49503">
    <property type="entry name" value="Cupredoxins"/>
    <property type="match status" value="3"/>
</dbReference>
<evidence type="ECO:0000313" key="4">
    <source>
        <dbReference type="EMBL" id="MFK9090446.1"/>
    </source>
</evidence>
<dbReference type="CDD" id="cd13891">
    <property type="entry name" value="CuRO_3_CotA_like"/>
    <property type="match status" value="1"/>
</dbReference>
<evidence type="ECO:0000313" key="5">
    <source>
        <dbReference type="Proteomes" id="UP001623041"/>
    </source>
</evidence>
<dbReference type="InterPro" id="IPR008972">
    <property type="entry name" value="Cupredoxin"/>
</dbReference>
<dbReference type="Gene3D" id="2.60.40.420">
    <property type="entry name" value="Cupredoxins - blue copper proteins"/>
    <property type="match status" value="3"/>
</dbReference>
<comment type="caution">
    <text evidence="4">The sequence shown here is derived from an EMBL/GenBank/DDBJ whole genome shotgun (WGS) entry which is preliminary data.</text>
</comment>
<name>A0ABW8RAI3_9BACI</name>
<dbReference type="PANTHER" id="PTHR48267:SF1">
    <property type="entry name" value="BILIRUBIN OXIDASE"/>
    <property type="match status" value="1"/>
</dbReference>
<dbReference type="InterPro" id="IPR045087">
    <property type="entry name" value="Cu-oxidase_fam"/>
</dbReference>
<dbReference type="CDD" id="cd13844">
    <property type="entry name" value="CuRO_1_BOD_CotA_like"/>
    <property type="match status" value="1"/>
</dbReference>
<feature type="domain" description="Plastocyanin-like" evidence="3">
    <location>
        <begin position="39"/>
        <end position="84"/>
    </location>
</feature>
<accession>A0ABW8RAI3</accession>